<sequence>MYDIHIALCICFDNSQFLKSKNYV</sequence>
<dbReference type="AlphaFoldDB" id="A0A0A8Z3D4"/>
<proteinExistence type="predicted"/>
<organism evidence="1">
    <name type="scientific">Arundo donax</name>
    <name type="common">Giant reed</name>
    <name type="synonym">Donax arundinaceus</name>
    <dbReference type="NCBI Taxonomy" id="35708"/>
    <lineage>
        <taxon>Eukaryota</taxon>
        <taxon>Viridiplantae</taxon>
        <taxon>Streptophyta</taxon>
        <taxon>Embryophyta</taxon>
        <taxon>Tracheophyta</taxon>
        <taxon>Spermatophyta</taxon>
        <taxon>Magnoliopsida</taxon>
        <taxon>Liliopsida</taxon>
        <taxon>Poales</taxon>
        <taxon>Poaceae</taxon>
        <taxon>PACMAD clade</taxon>
        <taxon>Arundinoideae</taxon>
        <taxon>Arundineae</taxon>
        <taxon>Arundo</taxon>
    </lineage>
</organism>
<reference evidence="1" key="2">
    <citation type="journal article" date="2015" name="Data Brief">
        <title>Shoot transcriptome of the giant reed, Arundo donax.</title>
        <authorList>
            <person name="Barrero R.A."/>
            <person name="Guerrero F.D."/>
            <person name="Moolhuijzen P."/>
            <person name="Goolsby J.A."/>
            <person name="Tidwell J."/>
            <person name="Bellgard S.E."/>
            <person name="Bellgard M.I."/>
        </authorList>
    </citation>
    <scope>NUCLEOTIDE SEQUENCE</scope>
    <source>
        <tissue evidence="1">Shoot tissue taken approximately 20 cm above the soil surface</tissue>
    </source>
</reference>
<reference evidence="1" key="1">
    <citation type="submission" date="2014-09" db="EMBL/GenBank/DDBJ databases">
        <authorList>
            <person name="Magalhaes I.L.F."/>
            <person name="Oliveira U."/>
            <person name="Santos F.R."/>
            <person name="Vidigal T.H.D.A."/>
            <person name="Brescovit A.D."/>
            <person name="Santos A.J."/>
        </authorList>
    </citation>
    <scope>NUCLEOTIDE SEQUENCE</scope>
    <source>
        <tissue evidence="1">Shoot tissue taken approximately 20 cm above the soil surface</tissue>
    </source>
</reference>
<evidence type="ECO:0000313" key="1">
    <source>
        <dbReference type="EMBL" id="JAD33909.1"/>
    </source>
</evidence>
<accession>A0A0A8Z3D4</accession>
<dbReference type="EMBL" id="GBRH01263986">
    <property type="protein sequence ID" value="JAD33909.1"/>
    <property type="molecule type" value="Transcribed_RNA"/>
</dbReference>
<name>A0A0A8Z3D4_ARUDO</name>
<protein>
    <submittedName>
        <fullName evidence="1">Uncharacterized protein</fullName>
    </submittedName>
</protein>